<dbReference type="AlphaFoldDB" id="A0A5B6WSY4"/>
<evidence type="ECO:0000259" key="1">
    <source>
        <dbReference type="Pfam" id="PF23082"/>
    </source>
</evidence>
<organism evidence="2 3">
    <name type="scientific">Gossypium australe</name>
    <dbReference type="NCBI Taxonomy" id="47621"/>
    <lineage>
        <taxon>Eukaryota</taxon>
        <taxon>Viridiplantae</taxon>
        <taxon>Streptophyta</taxon>
        <taxon>Embryophyta</taxon>
        <taxon>Tracheophyta</taxon>
        <taxon>Spermatophyta</taxon>
        <taxon>Magnoliopsida</taxon>
        <taxon>eudicotyledons</taxon>
        <taxon>Gunneridae</taxon>
        <taxon>Pentapetalae</taxon>
        <taxon>rosids</taxon>
        <taxon>malvids</taxon>
        <taxon>Malvales</taxon>
        <taxon>Malvaceae</taxon>
        <taxon>Malvoideae</taxon>
        <taxon>Gossypium</taxon>
    </lineage>
</organism>
<protein>
    <submittedName>
        <fullName evidence="2">DnaJ-like protein subfamily C member 2</fullName>
    </submittedName>
</protein>
<feature type="domain" description="Myb-like" evidence="1">
    <location>
        <begin position="8"/>
        <end position="50"/>
    </location>
</feature>
<dbReference type="OrthoDB" id="10413092at2759"/>
<comment type="caution">
    <text evidence="2">The sequence shown here is derived from an EMBL/GenBank/DDBJ whole genome shotgun (WGS) entry which is preliminary data.</text>
</comment>
<reference evidence="3" key="1">
    <citation type="journal article" date="2019" name="Plant Biotechnol. J.">
        <title>Genome sequencing of the Australian wild diploid species Gossypium australe highlights disease resistance and delayed gland morphogenesis.</title>
        <authorList>
            <person name="Cai Y."/>
            <person name="Cai X."/>
            <person name="Wang Q."/>
            <person name="Wang P."/>
            <person name="Zhang Y."/>
            <person name="Cai C."/>
            <person name="Xu Y."/>
            <person name="Wang K."/>
            <person name="Zhou Z."/>
            <person name="Wang C."/>
            <person name="Geng S."/>
            <person name="Li B."/>
            <person name="Dong Q."/>
            <person name="Hou Y."/>
            <person name="Wang H."/>
            <person name="Ai P."/>
            <person name="Liu Z."/>
            <person name="Yi F."/>
            <person name="Sun M."/>
            <person name="An G."/>
            <person name="Cheng J."/>
            <person name="Zhang Y."/>
            <person name="Shi Q."/>
            <person name="Xie Y."/>
            <person name="Shi X."/>
            <person name="Chang Y."/>
            <person name="Huang F."/>
            <person name="Chen Y."/>
            <person name="Hong S."/>
            <person name="Mi L."/>
            <person name="Sun Q."/>
            <person name="Zhang L."/>
            <person name="Zhou B."/>
            <person name="Peng R."/>
            <person name="Zhang X."/>
            <person name="Liu F."/>
        </authorList>
    </citation>
    <scope>NUCLEOTIDE SEQUENCE [LARGE SCALE GENOMIC DNA]</scope>
    <source>
        <strain evidence="3">cv. PA1801</strain>
    </source>
</reference>
<evidence type="ECO:0000313" key="2">
    <source>
        <dbReference type="EMBL" id="KAA3484573.1"/>
    </source>
</evidence>
<dbReference type="EMBL" id="SMMG02000002">
    <property type="protein sequence ID" value="KAA3484573.1"/>
    <property type="molecule type" value="Genomic_DNA"/>
</dbReference>
<proteinExistence type="predicted"/>
<sequence length="84" mass="9607">MVKTPMGMKNQMGELGRWEAIASAFKRKYKTDIMIKKAKELVDTRINDENEVVIKGNWNLVKDIALLNALKTCPKDVIVVAFFH</sequence>
<accession>A0A5B6WSY4</accession>
<keyword evidence="3" id="KW-1185">Reference proteome</keyword>
<dbReference type="Proteomes" id="UP000325315">
    <property type="component" value="Unassembled WGS sequence"/>
</dbReference>
<gene>
    <name evidence="2" type="ORF">EPI10_006649</name>
</gene>
<dbReference type="InterPro" id="IPR001005">
    <property type="entry name" value="SANT/Myb"/>
</dbReference>
<dbReference type="Pfam" id="PF23082">
    <property type="entry name" value="Myb_DNA-binding_2"/>
    <property type="match status" value="1"/>
</dbReference>
<name>A0A5B6WSY4_9ROSI</name>
<evidence type="ECO:0000313" key="3">
    <source>
        <dbReference type="Proteomes" id="UP000325315"/>
    </source>
</evidence>